<proteinExistence type="predicted"/>
<dbReference type="RefSeq" id="WP_071891779.1">
    <property type="nucleotide sequence ID" value="NZ_AP028314.1"/>
</dbReference>
<dbReference type="EMBL" id="DAESCB010000016">
    <property type="protein sequence ID" value="HBH7043881.1"/>
    <property type="molecule type" value="Genomic_DNA"/>
</dbReference>
<evidence type="ECO:0000313" key="3">
    <source>
        <dbReference type="Proteomes" id="UP000215827"/>
    </source>
</evidence>
<name>A0A9P3Z981_CITFR</name>
<dbReference type="EMBL" id="NEFA01000044">
    <property type="protein sequence ID" value="OYQ96597.1"/>
    <property type="molecule type" value="Genomic_DNA"/>
</dbReference>
<dbReference type="OrthoDB" id="9861609at2"/>
<gene>
    <name evidence="2" type="ORF">B9P89_24460</name>
    <name evidence="1" type="ORF">KV121_004000</name>
</gene>
<dbReference type="Proteomes" id="UP000215827">
    <property type="component" value="Unassembled WGS sequence"/>
</dbReference>
<dbReference type="AlphaFoldDB" id="A0A9P3Z981"/>
<reference evidence="2 3" key="1">
    <citation type="submission" date="2017-04" db="EMBL/GenBank/DDBJ databases">
        <title>Emergence of KPC-2-producing Citrobacter isolates from sediments of a Chinese river.</title>
        <authorList>
            <person name="Zheng B."/>
        </authorList>
    </citation>
    <scope>NUCLEOTIDE SEQUENCE [LARGE SCALE GENOMIC DNA]</scope>
    <source>
        <strain evidence="2 3">C191</strain>
    </source>
</reference>
<reference evidence="1" key="3">
    <citation type="submission" date="2021-07" db="EMBL/GenBank/DDBJ databases">
        <authorList>
            <consortium name="NCBI Pathogen Detection Project"/>
        </authorList>
    </citation>
    <scope>NUCLEOTIDE SEQUENCE</scope>
    <source>
        <strain evidence="1">91871</strain>
    </source>
</reference>
<dbReference type="SUPFAM" id="SSF46894">
    <property type="entry name" value="C-terminal effector domain of the bipartite response regulators"/>
    <property type="match status" value="1"/>
</dbReference>
<accession>A0A9P3Z981</accession>
<evidence type="ECO:0000313" key="1">
    <source>
        <dbReference type="EMBL" id="HBH7043881.1"/>
    </source>
</evidence>
<dbReference type="GO" id="GO:0006355">
    <property type="term" value="P:regulation of DNA-templated transcription"/>
    <property type="evidence" value="ECO:0007669"/>
    <property type="project" value="InterPro"/>
</dbReference>
<dbReference type="InterPro" id="IPR016032">
    <property type="entry name" value="Sig_transdc_resp-reg_C-effctor"/>
</dbReference>
<dbReference type="Proteomes" id="UP000885148">
    <property type="component" value="Unassembled WGS sequence"/>
</dbReference>
<sequence length="191" mass="21830">MSNNIKIVCVSANSYLKLAIQNLVDFTWINESDLSPAFCYPSASIGIMLLVTTGSTLKQRIKMLDMTRKISNNYGWKGIVLYDQKNANERRFVDMTGLRAYDIRTPIADLKDSIERSTYLRSRHPHCANGILGLTKYQWEALWLSFIGVEIKEIAEKTGRTPPTLYAHRKAGLNYLKLNHLHEFKNVIASF</sequence>
<organism evidence="1 4">
    <name type="scientific">Citrobacter freundii</name>
    <dbReference type="NCBI Taxonomy" id="546"/>
    <lineage>
        <taxon>Bacteria</taxon>
        <taxon>Pseudomonadati</taxon>
        <taxon>Pseudomonadota</taxon>
        <taxon>Gammaproteobacteria</taxon>
        <taxon>Enterobacterales</taxon>
        <taxon>Enterobacteriaceae</taxon>
        <taxon>Citrobacter</taxon>
        <taxon>Citrobacter freundii complex</taxon>
    </lineage>
</organism>
<reference evidence="1" key="2">
    <citation type="journal article" date="2018" name="Genome Biol.">
        <title>SKESA: strategic k-mer extension for scrupulous assemblies.</title>
        <authorList>
            <person name="Souvorov A."/>
            <person name="Agarwala R."/>
            <person name="Lipman D.J."/>
        </authorList>
    </citation>
    <scope>NUCLEOTIDE SEQUENCE</scope>
    <source>
        <strain evidence="1">91871</strain>
    </source>
</reference>
<evidence type="ECO:0000313" key="2">
    <source>
        <dbReference type="EMBL" id="OYQ96597.1"/>
    </source>
</evidence>
<dbReference type="GO" id="GO:0003677">
    <property type="term" value="F:DNA binding"/>
    <property type="evidence" value="ECO:0007669"/>
    <property type="project" value="InterPro"/>
</dbReference>
<protein>
    <submittedName>
        <fullName evidence="1">Uncharacterized protein</fullName>
    </submittedName>
</protein>
<comment type="caution">
    <text evidence="1">The sequence shown here is derived from an EMBL/GenBank/DDBJ whole genome shotgun (WGS) entry which is preliminary data.</text>
</comment>
<evidence type="ECO:0000313" key="4">
    <source>
        <dbReference type="Proteomes" id="UP000885148"/>
    </source>
</evidence>